<keyword evidence="8 11" id="KW-1133">Transmembrane helix</keyword>
<dbReference type="PANTHER" id="PTHR15422:SF24">
    <property type="entry name" value="DOMON RELATED DOMAIN-CONTAINING PROTEIN"/>
    <property type="match status" value="1"/>
</dbReference>
<feature type="transmembrane region" description="Helical" evidence="11">
    <location>
        <begin position="112"/>
        <end position="136"/>
    </location>
</feature>
<comment type="subcellular location">
    <subcellularLocation>
        <location evidence="2">Membrane</location>
        <topology evidence="2">Multi-pass membrane protein</topology>
    </subcellularLocation>
</comment>
<dbReference type="AlphaFoldDB" id="G0R294"/>
<dbReference type="InterPro" id="IPR045150">
    <property type="entry name" value="CYB561D1/2"/>
</dbReference>
<dbReference type="PANTHER" id="PTHR15422">
    <property type="entry name" value="OS05G0565100 PROTEIN"/>
    <property type="match status" value="1"/>
</dbReference>
<evidence type="ECO:0000256" key="6">
    <source>
        <dbReference type="ARBA" id="ARBA00022723"/>
    </source>
</evidence>
<dbReference type="Proteomes" id="UP000008983">
    <property type="component" value="Unassembled WGS sequence"/>
</dbReference>
<dbReference type="InParanoid" id="G0R294"/>
<proteinExistence type="predicted"/>
<organism evidence="13 14">
    <name type="scientific">Ichthyophthirius multifiliis</name>
    <name type="common">White spot disease agent</name>
    <name type="synonym">Ich</name>
    <dbReference type="NCBI Taxonomy" id="5932"/>
    <lineage>
        <taxon>Eukaryota</taxon>
        <taxon>Sar</taxon>
        <taxon>Alveolata</taxon>
        <taxon>Ciliophora</taxon>
        <taxon>Intramacronucleata</taxon>
        <taxon>Oligohymenophorea</taxon>
        <taxon>Hymenostomatida</taxon>
        <taxon>Ophryoglenina</taxon>
        <taxon>Ichthyophthirius</taxon>
    </lineage>
</organism>
<keyword evidence="3" id="KW-0813">Transport</keyword>
<evidence type="ECO:0000256" key="11">
    <source>
        <dbReference type="SAM" id="Phobius"/>
    </source>
</evidence>
<dbReference type="Pfam" id="PF03188">
    <property type="entry name" value="Cytochrom_B561"/>
    <property type="match status" value="1"/>
</dbReference>
<dbReference type="InterPro" id="IPR006593">
    <property type="entry name" value="Cyt_b561/ferric_Rdtase_TM"/>
</dbReference>
<gene>
    <name evidence="13" type="ORF">IMG5_176050</name>
</gene>
<evidence type="ECO:0000313" key="13">
    <source>
        <dbReference type="EMBL" id="EGR28419.1"/>
    </source>
</evidence>
<dbReference type="GeneID" id="14904492"/>
<feature type="transmembrane region" description="Helical" evidence="11">
    <location>
        <begin position="71"/>
        <end position="92"/>
    </location>
</feature>
<dbReference type="OrthoDB" id="301208at2759"/>
<keyword evidence="6" id="KW-0479">Metal-binding</keyword>
<evidence type="ECO:0000256" key="1">
    <source>
        <dbReference type="ARBA" id="ARBA00001970"/>
    </source>
</evidence>
<evidence type="ECO:0000259" key="12">
    <source>
        <dbReference type="Pfam" id="PF03188"/>
    </source>
</evidence>
<evidence type="ECO:0000256" key="2">
    <source>
        <dbReference type="ARBA" id="ARBA00004141"/>
    </source>
</evidence>
<evidence type="ECO:0000256" key="10">
    <source>
        <dbReference type="ARBA" id="ARBA00023136"/>
    </source>
</evidence>
<feature type="transmembrane region" description="Helical" evidence="11">
    <location>
        <begin position="156"/>
        <end position="176"/>
    </location>
</feature>
<evidence type="ECO:0000256" key="7">
    <source>
        <dbReference type="ARBA" id="ARBA00022982"/>
    </source>
</evidence>
<evidence type="ECO:0000256" key="5">
    <source>
        <dbReference type="ARBA" id="ARBA00022692"/>
    </source>
</evidence>
<dbReference type="GO" id="GO:0016020">
    <property type="term" value="C:membrane"/>
    <property type="evidence" value="ECO:0007669"/>
    <property type="project" value="UniProtKB-SubCell"/>
</dbReference>
<keyword evidence="5 11" id="KW-0812">Transmembrane</keyword>
<comment type="cofactor">
    <cofactor evidence="1">
        <name>heme b</name>
        <dbReference type="ChEBI" id="CHEBI:60344"/>
    </cofactor>
</comment>
<evidence type="ECO:0000256" key="4">
    <source>
        <dbReference type="ARBA" id="ARBA00022617"/>
    </source>
</evidence>
<dbReference type="EMBL" id="GL984247">
    <property type="protein sequence ID" value="EGR28419.1"/>
    <property type="molecule type" value="Genomic_DNA"/>
</dbReference>
<reference evidence="13 14" key="1">
    <citation type="submission" date="2011-07" db="EMBL/GenBank/DDBJ databases">
        <authorList>
            <person name="Coyne R."/>
            <person name="Brami D."/>
            <person name="Johnson J."/>
            <person name="Hostetler J."/>
            <person name="Hannick L."/>
            <person name="Clark T."/>
            <person name="Cassidy-Hanley D."/>
            <person name="Inman J."/>
        </authorList>
    </citation>
    <scope>NUCLEOTIDE SEQUENCE [LARGE SCALE GENOMIC DNA]</scope>
    <source>
        <strain evidence="13 14">G5</strain>
    </source>
</reference>
<protein>
    <recommendedName>
        <fullName evidence="12">Cytochrome b561 domain-containing protein</fullName>
    </recommendedName>
</protein>
<keyword evidence="14" id="KW-1185">Reference proteome</keyword>
<evidence type="ECO:0000256" key="9">
    <source>
        <dbReference type="ARBA" id="ARBA00023004"/>
    </source>
</evidence>
<keyword evidence="4" id="KW-0349">Heme</keyword>
<evidence type="ECO:0000256" key="8">
    <source>
        <dbReference type="ARBA" id="ARBA00022989"/>
    </source>
</evidence>
<dbReference type="SUPFAM" id="SSF55856">
    <property type="entry name" value="Cytochrome b5-like heme/steroid binding domain"/>
    <property type="match status" value="1"/>
</dbReference>
<dbReference type="GO" id="GO:0140575">
    <property type="term" value="F:transmembrane monodehydroascorbate reductase activity"/>
    <property type="evidence" value="ECO:0007669"/>
    <property type="project" value="InterPro"/>
</dbReference>
<name>G0R294_ICHMU</name>
<dbReference type="GO" id="GO:0020037">
    <property type="term" value="F:heme binding"/>
    <property type="evidence" value="ECO:0007669"/>
    <property type="project" value="TreeGrafter"/>
</dbReference>
<dbReference type="GO" id="GO:0046872">
    <property type="term" value="F:metal ion binding"/>
    <property type="evidence" value="ECO:0007669"/>
    <property type="project" value="UniProtKB-KW"/>
</dbReference>
<sequence>MNESSSIIKQGKVQFPFQNGYHGSGIGWKNESPSLIKLFHFWVNFAMWGILVDLGNCAARFFKTKKYYIQIHGYIMLLVCTTTFIVEMIVLVKNPKIFIRYSTLSQIQILHFLLGFIFMILFILQVIGGYVLYLIFSREQFKMNKYSYYYKLFHQIFGYMLYFAGKAGVLTGFILIEDQYVIITSKGIIKLYNNMILVLYDNKIYDIAKVNHPGGNFLMMQIKGREIGRFMYGAFGLETTNIISLKKDFLNIFMRMLTNFIQEDL</sequence>
<dbReference type="eggNOG" id="ENOG502SH52">
    <property type="taxonomic scope" value="Eukaryota"/>
</dbReference>
<keyword evidence="9" id="KW-0408">Iron</keyword>
<dbReference type="RefSeq" id="XP_004029655.1">
    <property type="nucleotide sequence ID" value="XM_004029607.1"/>
</dbReference>
<evidence type="ECO:0000256" key="3">
    <source>
        <dbReference type="ARBA" id="ARBA00022448"/>
    </source>
</evidence>
<keyword evidence="10 11" id="KW-0472">Membrane</keyword>
<accession>G0R294</accession>
<dbReference type="Gene3D" id="1.20.120.1770">
    <property type="match status" value="1"/>
</dbReference>
<keyword evidence="7" id="KW-0249">Electron transport</keyword>
<feature type="domain" description="Cytochrome b561" evidence="12">
    <location>
        <begin position="62"/>
        <end position="173"/>
    </location>
</feature>
<feature type="non-terminal residue" evidence="13">
    <location>
        <position position="265"/>
    </location>
</feature>
<dbReference type="InterPro" id="IPR036400">
    <property type="entry name" value="Cyt_B5-like_heme/steroid_sf"/>
</dbReference>
<feature type="transmembrane region" description="Helical" evidence="11">
    <location>
        <begin position="39"/>
        <end position="59"/>
    </location>
</feature>
<evidence type="ECO:0000313" key="14">
    <source>
        <dbReference type="Proteomes" id="UP000008983"/>
    </source>
</evidence>